<reference evidence="3" key="1">
    <citation type="submission" date="2020-10" db="EMBL/GenBank/DDBJ databases">
        <authorList>
            <person name="Han B."/>
            <person name="Lu T."/>
            <person name="Zhao Q."/>
            <person name="Huang X."/>
            <person name="Zhao Y."/>
        </authorList>
    </citation>
    <scope>NUCLEOTIDE SEQUENCE</scope>
</reference>
<keyword evidence="4" id="KW-1185">Reference proteome</keyword>
<feature type="region of interest" description="Disordered" evidence="1">
    <location>
        <begin position="72"/>
        <end position="116"/>
    </location>
</feature>
<dbReference type="AlphaFoldDB" id="A0A811PTU6"/>
<evidence type="ECO:0000313" key="3">
    <source>
        <dbReference type="EMBL" id="CAD6248017.1"/>
    </source>
</evidence>
<protein>
    <recommendedName>
        <fullName evidence="2">MULE transposase domain-containing protein</fullName>
    </recommendedName>
</protein>
<dbReference type="Proteomes" id="UP000604825">
    <property type="component" value="Unassembled WGS sequence"/>
</dbReference>
<dbReference type="EMBL" id="CAJGYO010000007">
    <property type="protein sequence ID" value="CAD6248017.1"/>
    <property type="molecule type" value="Genomic_DNA"/>
</dbReference>
<dbReference type="PANTHER" id="PTHR47718">
    <property type="entry name" value="OS01G0519700 PROTEIN"/>
    <property type="match status" value="1"/>
</dbReference>
<evidence type="ECO:0000259" key="2">
    <source>
        <dbReference type="Pfam" id="PF10551"/>
    </source>
</evidence>
<gene>
    <name evidence="3" type="ORF">NCGR_LOCUS32184</name>
</gene>
<sequence length="404" mass="46299">MEFRRQLLPVFEVCEDGQCDGCAMDGVASPADEARAIHGGQEGMETRDTLHESAMDNIGDAGYEEKLFFDLGTGDDNSSKDGDDSRLDDTDTSTDTSSPSKGNHSSGGEANYGKEAGNVGYDKEMFESVANVGDRYKKMDEFWSIANKTFASEEEAFTFYNNYARDKGFSVRKEKVRRSKQSGAIVFRRALLDIRLHRTRGVWYVNNFVDEHNHRLAMPDEVPFLWSHWKIKDFHRNEIMSMEATGIHKHVIRDVLQCRYGGYDKVGIVTKDIYNYCSMNKRSRIAEGDARTVLGLMLKRKNSDPYFYFDYKVDDDNCLMSLFWCDAQSRMDYQSFGDVVVFDSTYRTNRYKMSFVPFVGLNHHRNTTVFGCGIICDERADSYVWVLQAFLKATCQKKPTISNY</sequence>
<feature type="compositionally biased region" description="Basic and acidic residues" evidence="1">
    <location>
        <begin position="77"/>
        <end position="89"/>
    </location>
</feature>
<accession>A0A811PTU6</accession>
<proteinExistence type="predicted"/>
<evidence type="ECO:0000313" key="4">
    <source>
        <dbReference type="Proteomes" id="UP000604825"/>
    </source>
</evidence>
<dbReference type="PANTHER" id="PTHR47718:SF13">
    <property type="entry name" value="OS09G0290500 PROTEIN"/>
    <property type="match status" value="1"/>
</dbReference>
<comment type="caution">
    <text evidence="3">The sequence shown here is derived from an EMBL/GenBank/DDBJ whole genome shotgun (WGS) entry which is preliminary data.</text>
</comment>
<dbReference type="InterPro" id="IPR018289">
    <property type="entry name" value="MULE_transposase_dom"/>
</dbReference>
<organism evidence="3 4">
    <name type="scientific">Miscanthus lutarioriparius</name>
    <dbReference type="NCBI Taxonomy" id="422564"/>
    <lineage>
        <taxon>Eukaryota</taxon>
        <taxon>Viridiplantae</taxon>
        <taxon>Streptophyta</taxon>
        <taxon>Embryophyta</taxon>
        <taxon>Tracheophyta</taxon>
        <taxon>Spermatophyta</taxon>
        <taxon>Magnoliopsida</taxon>
        <taxon>Liliopsida</taxon>
        <taxon>Poales</taxon>
        <taxon>Poaceae</taxon>
        <taxon>PACMAD clade</taxon>
        <taxon>Panicoideae</taxon>
        <taxon>Andropogonodae</taxon>
        <taxon>Andropogoneae</taxon>
        <taxon>Saccharinae</taxon>
        <taxon>Miscanthus</taxon>
    </lineage>
</organism>
<dbReference type="Pfam" id="PF10551">
    <property type="entry name" value="MULE"/>
    <property type="match status" value="1"/>
</dbReference>
<name>A0A811PTU6_9POAL</name>
<dbReference type="OrthoDB" id="684542at2759"/>
<evidence type="ECO:0000256" key="1">
    <source>
        <dbReference type="SAM" id="MobiDB-lite"/>
    </source>
</evidence>
<feature type="domain" description="MULE transposase" evidence="2">
    <location>
        <begin position="339"/>
        <end position="399"/>
    </location>
</feature>